<dbReference type="KEGG" id="acht:bsdcttw_13390"/>
<evidence type="ECO:0000256" key="6">
    <source>
        <dbReference type="PROSITE-ProRule" id="PRU00169"/>
    </source>
</evidence>
<dbReference type="InterPro" id="IPR018062">
    <property type="entry name" value="HTH_AraC-typ_CS"/>
</dbReference>
<dbReference type="AlphaFoldDB" id="A0A7I8DIH2"/>
<dbReference type="CDD" id="cd17536">
    <property type="entry name" value="REC_YesN-like"/>
    <property type="match status" value="1"/>
</dbReference>
<dbReference type="Proteomes" id="UP000515703">
    <property type="component" value="Chromosome"/>
</dbReference>
<dbReference type="SUPFAM" id="SSF52172">
    <property type="entry name" value="CheY-like"/>
    <property type="match status" value="1"/>
</dbReference>
<dbReference type="SMART" id="SM00342">
    <property type="entry name" value="HTH_ARAC"/>
    <property type="match status" value="1"/>
</dbReference>
<name>A0A7I8DIH2_9FIRM</name>
<feature type="modified residue" description="4-aspartylphosphate" evidence="6">
    <location>
        <position position="57"/>
    </location>
</feature>
<evidence type="ECO:0000256" key="3">
    <source>
        <dbReference type="ARBA" id="ARBA00023125"/>
    </source>
</evidence>
<dbReference type="PANTHER" id="PTHR43280">
    <property type="entry name" value="ARAC-FAMILY TRANSCRIPTIONAL REGULATOR"/>
    <property type="match status" value="1"/>
</dbReference>
<keyword evidence="3 9" id="KW-0238">DNA-binding</keyword>
<dbReference type="PROSITE" id="PS00041">
    <property type="entry name" value="HTH_ARAC_FAMILY_1"/>
    <property type="match status" value="1"/>
</dbReference>
<gene>
    <name evidence="9" type="ORF">bsdcttw_13390</name>
</gene>
<feature type="domain" description="HTH araC/xylS-type" evidence="7">
    <location>
        <begin position="264"/>
        <end position="362"/>
    </location>
</feature>
<dbReference type="SUPFAM" id="SSF46689">
    <property type="entry name" value="Homeodomain-like"/>
    <property type="match status" value="2"/>
</dbReference>
<keyword evidence="10" id="KW-1185">Reference proteome</keyword>
<dbReference type="SMART" id="SM00448">
    <property type="entry name" value="REC"/>
    <property type="match status" value="1"/>
</dbReference>
<dbReference type="GO" id="GO:0003700">
    <property type="term" value="F:DNA-binding transcription factor activity"/>
    <property type="evidence" value="ECO:0007669"/>
    <property type="project" value="InterPro"/>
</dbReference>
<evidence type="ECO:0000259" key="7">
    <source>
        <dbReference type="PROSITE" id="PS01124"/>
    </source>
</evidence>
<dbReference type="InterPro" id="IPR020449">
    <property type="entry name" value="Tscrpt_reg_AraC-type_HTH"/>
</dbReference>
<dbReference type="PROSITE" id="PS50110">
    <property type="entry name" value="RESPONSE_REGULATORY"/>
    <property type="match status" value="1"/>
</dbReference>
<dbReference type="InterPro" id="IPR001789">
    <property type="entry name" value="Sig_transdc_resp-reg_receiver"/>
</dbReference>
<sequence length="366" mass="42416">MTLAKAVIIDDETWTRKVIRQLGYWEEFGIRIVGEASDGEYGLELIHHMKPEIILVDVNMPLLNGLDLIAALRKEGNEACVIFVSGYDNYEFVRTALKLGALDYLLKPIKQEELNQLLRKCVHTLREKKDIREENLVGSFLDTAWAGSYYKLRDCLADAMLTNDMQVMRNLLNDIYELIVKNEAGTVPKGTMICVYYSMLGTLQQFIMERQYDAAEIFEGKSTVFVFSKECSFDEMYGFLSDLYYTAYTRIQELIHARNRIDIKQITEYVKEHYTEGITLEQAAATFFISKEYLSKVFKTAVGKGFSEYVTALRMERAKELLVTYKIPIKEIGERLGYVDQAHFYKTFKKFYGKTPKEIKEDNNIQ</sequence>
<dbReference type="InterPro" id="IPR011006">
    <property type="entry name" value="CheY-like_superfamily"/>
</dbReference>
<protein>
    <recommendedName>
        <fullName evidence="1">Stage 0 sporulation protein A homolog</fullName>
    </recommendedName>
</protein>
<dbReference type="Gene3D" id="1.10.10.60">
    <property type="entry name" value="Homeodomain-like"/>
    <property type="match status" value="2"/>
</dbReference>
<dbReference type="GO" id="GO:0043565">
    <property type="term" value="F:sequence-specific DNA binding"/>
    <property type="evidence" value="ECO:0007669"/>
    <property type="project" value="InterPro"/>
</dbReference>
<dbReference type="RefSeq" id="WP_185258637.1">
    <property type="nucleotide sequence ID" value="NZ_AP023368.1"/>
</dbReference>
<proteinExistence type="predicted"/>
<organism evidence="9 10">
    <name type="scientific">Anaerocolumna chitinilytica</name>
    <dbReference type="NCBI Taxonomy" id="1727145"/>
    <lineage>
        <taxon>Bacteria</taxon>
        <taxon>Bacillati</taxon>
        <taxon>Bacillota</taxon>
        <taxon>Clostridia</taxon>
        <taxon>Lachnospirales</taxon>
        <taxon>Lachnospiraceae</taxon>
        <taxon>Anaerocolumna</taxon>
    </lineage>
</organism>
<evidence type="ECO:0000256" key="2">
    <source>
        <dbReference type="ARBA" id="ARBA00023015"/>
    </source>
</evidence>
<keyword evidence="4" id="KW-0804">Transcription</keyword>
<dbReference type="InterPro" id="IPR009057">
    <property type="entry name" value="Homeodomain-like_sf"/>
</dbReference>
<evidence type="ECO:0000256" key="5">
    <source>
        <dbReference type="ARBA" id="ARBA00024867"/>
    </source>
</evidence>
<evidence type="ECO:0000313" key="9">
    <source>
        <dbReference type="EMBL" id="BCJ98298.1"/>
    </source>
</evidence>
<comment type="function">
    <text evidence="5">May play the central regulatory role in sporulation. It may be an element of the effector pathway responsible for the activation of sporulation genes in response to nutritional stress. Spo0A may act in concert with spo0H (a sigma factor) to control the expression of some genes that are critical to the sporulation process.</text>
</comment>
<dbReference type="PROSITE" id="PS01124">
    <property type="entry name" value="HTH_ARAC_FAMILY_2"/>
    <property type="match status" value="1"/>
</dbReference>
<dbReference type="PANTHER" id="PTHR43280:SF28">
    <property type="entry name" value="HTH-TYPE TRANSCRIPTIONAL ACTIVATOR RHAS"/>
    <property type="match status" value="1"/>
</dbReference>
<dbReference type="Pfam" id="PF00072">
    <property type="entry name" value="Response_reg"/>
    <property type="match status" value="1"/>
</dbReference>
<dbReference type="Gene3D" id="3.40.50.2300">
    <property type="match status" value="1"/>
</dbReference>
<reference evidence="9 10" key="2">
    <citation type="submission" date="2020-08" db="EMBL/GenBank/DDBJ databases">
        <authorList>
            <person name="Ueki A."/>
            <person name="Tonouchi A."/>
        </authorList>
    </citation>
    <scope>NUCLEOTIDE SEQUENCE [LARGE SCALE GENOMIC DNA]</scope>
    <source>
        <strain evidence="9 10">CTTW</strain>
    </source>
</reference>
<evidence type="ECO:0000313" key="10">
    <source>
        <dbReference type="Proteomes" id="UP000515703"/>
    </source>
</evidence>
<feature type="domain" description="Response regulatory" evidence="8">
    <location>
        <begin position="5"/>
        <end position="122"/>
    </location>
</feature>
<dbReference type="EMBL" id="AP023368">
    <property type="protein sequence ID" value="BCJ98298.1"/>
    <property type="molecule type" value="Genomic_DNA"/>
</dbReference>
<dbReference type="GO" id="GO:0000160">
    <property type="term" value="P:phosphorelay signal transduction system"/>
    <property type="evidence" value="ECO:0007669"/>
    <property type="project" value="InterPro"/>
</dbReference>
<reference evidence="9 10" key="1">
    <citation type="submission" date="2020-08" db="EMBL/GenBank/DDBJ databases">
        <title>Draft genome sequencing of an Anaerocolumna strain isolated from anoxic soil subjected to BSD treatment.</title>
        <authorList>
            <person name="Uek A."/>
            <person name="Tonouchi A."/>
        </authorList>
    </citation>
    <scope>NUCLEOTIDE SEQUENCE [LARGE SCALE GENOMIC DNA]</scope>
    <source>
        <strain evidence="9 10">CTTW</strain>
    </source>
</reference>
<dbReference type="InterPro" id="IPR018060">
    <property type="entry name" value="HTH_AraC"/>
</dbReference>
<keyword evidence="6" id="KW-0597">Phosphoprotein</keyword>
<evidence type="ECO:0000256" key="4">
    <source>
        <dbReference type="ARBA" id="ARBA00023163"/>
    </source>
</evidence>
<accession>A0A7I8DIH2</accession>
<dbReference type="Pfam" id="PF12833">
    <property type="entry name" value="HTH_18"/>
    <property type="match status" value="1"/>
</dbReference>
<evidence type="ECO:0000256" key="1">
    <source>
        <dbReference type="ARBA" id="ARBA00018672"/>
    </source>
</evidence>
<dbReference type="PRINTS" id="PR00032">
    <property type="entry name" value="HTHARAC"/>
</dbReference>
<keyword evidence="2" id="KW-0805">Transcription regulation</keyword>
<evidence type="ECO:0000259" key="8">
    <source>
        <dbReference type="PROSITE" id="PS50110"/>
    </source>
</evidence>